<proteinExistence type="predicted"/>
<dbReference type="Gene3D" id="1.10.10.10">
    <property type="entry name" value="Winged helix-like DNA-binding domain superfamily/Winged helix DNA-binding domain"/>
    <property type="match status" value="1"/>
</dbReference>
<feature type="compositionally biased region" description="Basic and acidic residues" evidence="2">
    <location>
        <begin position="175"/>
        <end position="184"/>
    </location>
</feature>
<name>L8GUI4_ACACF</name>
<reference evidence="4 5" key="1">
    <citation type="journal article" date="2013" name="Genome Biol.">
        <title>Genome of Acanthamoeba castellanii highlights extensive lateral gene transfer and early evolution of tyrosine kinase signaling.</title>
        <authorList>
            <person name="Clarke M."/>
            <person name="Lohan A.J."/>
            <person name="Liu B."/>
            <person name="Lagkouvardos I."/>
            <person name="Roy S."/>
            <person name="Zafar N."/>
            <person name="Bertelli C."/>
            <person name="Schilde C."/>
            <person name="Kianianmomeni A."/>
            <person name="Burglin T.R."/>
            <person name="Frech C."/>
            <person name="Turcotte B."/>
            <person name="Kopec K.O."/>
            <person name="Synnott J.M."/>
            <person name="Choo C."/>
            <person name="Paponov I."/>
            <person name="Finkler A."/>
            <person name="Soon Heng Tan C."/>
            <person name="Hutchins A.P."/>
            <person name="Weinmeier T."/>
            <person name="Rattei T."/>
            <person name="Chu J.S."/>
            <person name="Gimenez G."/>
            <person name="Irimia M."/>
            <person name="Rigden D.J."/>
            <person name="Fitzpatrick D.A."/>
            <person name="Lorenzo-Morales J."/>
            <person name="Bateman A."/>
            <person name="Chiu C.H."/>
            <person name="Tang P."/>
            <person name="Hegemann P."/>
            <person name="Fromm H."/>
            <person name="Raoult D."/>
            <person name="Greub G."/>
            <person name="Miranda-Saavedra D."/>
            <person name="Chen N."/>
            <person name="Nash P."/>
            <person name="Ginger M.L."/>
            <person name="Horn M."/>
            <person name="Schaap P."/>
            <person name="Caler L."/>
            <person name="Loftus B."/>
        </authorList>
    </citation>
    <scope>NUCLEOTIDE SEQUENCE [LARGE SCALE GENOMIC DNA]</scope>
    <source>
        <strain evidence="4 5">Neff</strain>
    </source>
</reference>
<dbReference type="KEGG" id="acan:ACA1_202710"/>
<dbReference type="PROSITE" id="PS51526">
    <property type="entry name" value="RFX_DBD"/>
    <property type="match status" value="1"/>
</dbReference>
<feature type="region of interest" description="Disordered" evidence="2">
    <location>
        <begin position="1"/>
        <end position="24"/>
    </location>
</feature>
<dbReference type="GO" id="GO:0000981">
    <property type="term" value="F:DNA-binding transcription factor activity, RNA polymerase II-specific"/>
    <property type="evidence" value="ECO:0007669"/>
    <property type="project" value="TreeGrafter"/>
</dbReference>
<dbReference type="InterPro" id="IPR003150">
    <property type="entry name" value="DNA-bd_RFX"/>
</dbReference>
<dbReference type="VEuPathDB" id="AmoebaDB:ACA1_202710"/>
<dbReference type="InterPro" id="IPR036390">
    <property type="entry name" value="WH_DNA-bd_sf"/>
</dbReference>
<feature type="compositionally biased region" description="Low complexity" evidence="2">
    <location>
        <begin position="802"/>
        <end position="833"/>
    </location>
</feature>
<protein>
    <submittedName>
        <fullName evidence="4">RFX DNAbinding domain containing protein</fullName>
    </submittedName>
</protein>
<dbReference type="GO" id="GO:0000978">
    <property type="term" value="F:RNA polymerase II cis-regulatory region sequence-specific DNA binding"/>
    <property type="evidence" value="ECO:0007669"/>
    <property type="project" value="TreeGrafter"/>
</dbReference>
<organism evidence="4 5">
    <name type="scientific">Acanthamoeba castellanii (strain ATCC 30010 / Neff)</name>
    <dbReference type="NCBI Taxonomy" id="1257118"/>
    <lineage>
        <taxon>Eukaryota</taxon>
        <taxon>Amoebozoa</taxon>
        <taxon>Discosea</taxon>
        <taxon>Longamoebia</taxon>
        <taxon>Centramoebida</taxon>
        <taxon>Acanthamoebidae</taxon>
        <taxon>Acanthamoeba</taxon>
    </lineage>
</organism>
<dbReference type="InterPro" id="IPR036388">
    <property type="entry name" value="WH-like_DNA-bd_sf"/>
</dbReference>
<evidence type="ECO:0000259" key="3">
    <source>
        <dbReference type="PROSITE" id="PS51526"/>
    </source>
</evidence>
<feature type="domain" description="RFX-type winged-helix" evidence="3">
    <location>
        <begin position="33"/>
        <end position="108"/>
    </location>
</feature>
<feature type="compositionally biased region" description="Low complexity" evidence="2">
    <location>
        <begin position="611"/>
        <end position="623"/>
    </location>
</feature>
<dbReference type="InterPro" id="IPR039779">
    <property type="entry name" value="RFX-like"/>
</dbReference>
<evidence type="ECO:0000313" key="4">
    <source>
        <dbReference type="EMBL" id="ELR16288.1"/>
    </source>
</evidence>
<dbReference type="PANTHER" id="PTHR12619:SF21">
    <property type="entry name" value="RFX-TYPE WINGED-HELIX DOMAIN-CONTAINING PROTEIN"/>
    <property type="match status" value="1"/>
</dbReference>
<dbReference type="OrthoDB" id="10056949at2759"/>
<dbReference type="GeneID" id="14917026"/>
<dbReference type="FunFam" id="1.10.10.10:FF:000422">
    <property type="entry name" value="DNA-binding protein RFX7"/>
    <property type="match status" value="1"/>
</dbReference>
<feature type="compositionally biased region" description="Polar residues" evidence="2">
    <location>
        <begin position="164"/>
        <end position="173"/>
    </location>
</feature>
<feature type="compositionally biased region" description="Basic and acidic residues" evidence="2">
    <location>
        <begin position="1"/>
        <end position="11"/>
    </location>
</feature>
<evidence type="ECO:0000256" key="1">
    <source>
        <dbReference type="ARBA" id="ARBA00023125"/>
    </source>
</evidence>
<evidence type="ECO:0000256" key="2">
    <source>
        <dbReference type="SAM" id="MobiDB-lite"/>
    </source>
</evidence>
<sequence length="868" mass="96932">MDGEGRERAPETTRTQGGPNRFAIGKSEAVPVVLQWLENNYEQHFDESTPKQDVYNEYSDFCKKHRIEPTSASAFGRLVRLAFPATTSRRLGARGANVTVYNHFRRREDADSRSIQLTALSQQPPSPSGPPSLNSLDGDNRLRGGGSSKVADGRTASVEDLKQGRTSSLNGPRSSIDEASRMDQIDEDEPDEESLYKGANSGCFADGGFLSLAGRQHSTCTTPSTSTNAGLASIIFDEYQYDALEGGASGANLLMKMLKSEENGAELYDSLHRMLYGARAYRKDGMELEEEAARINADADAAGKQLQLYRGTYQPGQQHQTIGYQEERKPGLWNADTHLHLMKLCETYRDCYTQNLWLLNPLHPAALEDDNIRYIMCTDEGAEERSPLSLSIYWILYSGALMAGHVERAVEFYSKAREHLGHVFDQTDSSISLVLLPMAYHSRFWADTEEDGLSKCAYYLTLAMEICKRIGCLGSSVYISCLQMYAWFCMTDNTSLSYEEKLQEVKKGSYYPTMPMSLQTAAIPRNARTSVHIPISHLQMVEKMFGVVGNIMKGIFIFKSTCGTLMRYVLGYFQEPSRERPSSSPAVQHARQRRRSDPTETRLTGDDGRQHQQQHQHQQQQQQHHYEYEYDQRDFVAAYPNMFRANTTLQPLLLPLETMEQDLELLMKSDNPLPLNIYMMFKLWILGERAECFWCMGQPREALQMALHFLEVSKRSTKNFISHYVSIQPILEMVLNIFLAMFRFEEFRELLDAILEPLNSNIPHVARSKARYFSALFAANPVFSSSAEIDTSGTVPRPLSTSESGSDSPEGVSGSSGSESGGSCSSNRNSSAGRPGNASGSDESPPSYGGNDSSDEGGDQMAGLTRAS</sequence>
<feature type="compositionally biased region" description="Basic and acidic residues" evidence="2">
    <location>
        <begin position="595"/>
        <end position="610"/>
    </location>
</feature>
<keyword evidence="1" id="KW-0238">DNA-binding</keyword>
<feature type="region of interest" description="Disordered" evidence="2">
    <location>
        <begin position="119"/>
        <end position="198"/>
    </location>
</feature>
<evidence type="ECO:0000313" key="5">
    <source>
        <dbReference type="Proteomes" id="UP000011083"/>
    </source>
</evidence>
<keyword evidence="5" id="KW-1185">Reference proteome</keyword>
<dbReference type="Proteomes" id="UP000011083">
    <property type="component" value="Unassembled WGS sequence"/>
</dbReference>
<feature type="region of interest" description="Disordered" evidence="2">
    <location>
        <begin position="788"/>
        <end position="868"/>
    </location>
</feature>
<accession>L8GUI4</accession>
<feature type="region of interest" description="Disordered" evidence="2">
    <location>
        <begin position="576"/>
        <end position="624"/>
    </location>
</feature>
<dbReference type="SUPFAM" id="SSF46785">
    <property type="entry name" value="Winged helix' DNA-binding domain"/>
    <property type="match status" value="1"/>
</dbReference>
<dbReference type="RefSeq" id="XP_004338301.1">
    <property type="nucleotide sequence ID" value="XM_004338253.1"/>
</dbReference>
<dbReference type="Pfam" id="PF02257">
    <property type="entry name" value="RFX_DNA_binding"/>
    <property type="match status" value="1"/>
</dbReference>
<dbReference type="AlphaFoldDB" id="L8GUI4"/>
<dbReference type="EMBL" id="KB008001">
    <property type="protein sequence ID" value="ELR16288.1"/>
    <property type="molecule type" value="Genomic_DNA"/>
</dbReference>
<gene>
    <name evidence="4" type="ORF">ACA1_202710</name>
</gene>
<dbReference type="PANTHER" id="PTHR12619">
    <property type="entry name" value="RFX TRANSCRIPTION FACTOR FAMILY"/>
    <property type="match status" value="1"/>
</dbReference>